<dbReference type="Pfam" id="PF05050">
    <property type="entry name" value="Methyltransf_21"/>
    <property type="match status" value="1"/>
</dbReference>
<evidence type="ECO:0000313" key="5">
    <source>
        <dbReference type="Proteomes" id="UP001165060"/>
    </source>
</evidence>
<dbReference type="InterPro" id="IPR029063">
    <property type="entry name" value="SAM-dependent_MTases_sf"/>
</dbReference>
<comment type="caution">
    <text evidence="4">The sequence shown here is derived from an EMBL/GenBank/DDBJ whole genome shotgun (WGS) entry which is preliminary data.</text>
</comment>
<dbReference type="NCBIfam" id="TIGR01444">
    <property type="entry name" value="fkbM_fam"/>
    <property type="match status" value="1"/>
</dbReference>
<keyword evidence="2" id="KW-1133">Transmembrane helix</keyword>
<name>A0ABQ6MY75_9STRA</name>
<dbReference type="EMBL" id="BRYB01001862">
    <property type="protein sequence ID" value="GMI35157.1"/>
    <property type="molecule type" value="Genomic_DNA"/>
</dbReference>
<dbReference type="InterPro" id="IPR006342">
    <property type="entry name" value="FkbM_mtfrase"/>
</dbReference>
<dbReference type="Gene3D" id="3.40.50.150">
    <property type="entry name" value="Vaccinia Virus protein VP39"/>
    <property type="match status" value="1"/>
</dbReference>
<dbReference type="InterPro" id="IPR052514">
    <property type="entry name" value="SAM-dependent_MTase"/>
</dbReference>
<organism evidence="4 5">
    <name type="scientific">Tetraparma gracilis</name>
    <dbReference type="NCBI Taxonomy" id="2962635"/>
    <lineage>
        <taxon>Eukaryota</taxon>
        <taxon>Sar</taxon>
        <taxon>Stramenopiles</taxon>
        <taxon>Ochrophyta</taxon>
        <taxon>Bolidophyceae</taxon>
        <taxon>Parmales</taxon>
        <taxon>Triparmaceae</taxon>
        <taxon>Tetraparma</taxon>
    </lineage>
</organism>
<gene>
    <name evidence="4" type="ORF">TeGR_g7643</name>
</gene>
<feature type="domain" description="Methyltransferase FkbM" evidence="3">
    <location>
        <begin position="198"/>
        <end position="369"/>
    </location>
</feature>
<evidence type="ECO:0000313" key="4">
    <source>
        <dbReference type="EMBL" id="GMI35157.1"/>
    </source>
</evidence>
<dbReference type="Proteomes" id="UP001165060">
    <property type="component" value="Unassembled WGS sequence"/>
</dbReference>
<keyword evidence="2" id="KW-0812">Transmembrane</keyword>
<dbReference type="PANTHER" id="PTHR34203">
    <property type="entry name" value="METHYLTRANSFERASE, FKBM FAMILY PROTEIN"/>
    <property type="match status" value="1"/>
</dbReference>
<proteinExistence type="predicted"/>
<protein>
    <recommendedName>
        <fullName evidence="3">Methyltransferase FkbM domain-containing protein</fullName>
    </recommendedName>
</protein>
<dbReference type="PANTHER" id="PTHR34203:SF15">
    <property type="entry name" value="SLL1173 PROTEIN"/>
    <property type="match status" value="1"/>
</dbReference>
<reference evidence="4 5" key="1">
    <citation type="journal article" date="2023" name="Commun. Biol.">
        <title>Genome analysis of Parmales, the sister group of diatoms, reveals the evolutionary specialization of diatoms from phago-mixotrophs to photoautotrophs.</title>
        <authorList>
            <person name="Ban H."/>
            <person name="Sato S."/>
            <person name="Yoshikawa S."/>
            <person name="Yamada K."/>
            <person name="Nakamura Y."/>
            <person name="Ichinomiya M."/>
            <person name="Sato N."/>
            <person name="Blanc-Mathieu R."/>
            <person name="Endo H."/>
            <person name="Kuwata A."/>
            <person name="Ogata H."/>
        </authorList>
    </citation>
    <scope>NUCLEOTIDE SEQUENCE [LARGE SCALE GENOMIC DNA]</scope>
</reference>
<keyword evidence="5" id="KW-1185">Reference proteome</keyword>
<evidence type="ECO:0000259" key="3">
    <source>
        <dbReference type="Pfam" id="PF05050"/>
    </source>
</evidence>
<keyword evidence="2" id="KW-0472">Membrane</keyword>
<evidence type="ECO:0000256" key="1">
    <source>
        <dbReference type="SAM" id="MobiDB-lite"/>
    </source>
</evidence>
<evidence type="ECO:0000256" key="2">
    <source>
        <dbReference type="SAM" id="Phobius"/>
    </source>
</evidence>
<feature type="transmembrane region" description="Helical" evidence="2">
    <location>
        <begin position="7"/>
        <end position="29"/>
    </location>
</feature>
<sequence>MKTRFDLLEVVVIVIVVFFVQSVIQLVFFNVLPHPVSSSSQGPASSSSQGLRGNAEVVSSSGGAGWGDGTQSKATAASSKFLGQVFGNPGLYPRTDSLLPAWTNAMQMGPKSHFPKDGVARPAMSGLIFKYFDLTLHIAPAKFFYPVEETLHSANYIMLEEADWLKLWAQALLGGKKWLTAPNLPRPPRDGVLKNCLDIGSNGGFYSMFSRSMNCRVMAVDAQPWCLTRLSSAAALNGYTENFDVTWAAVSDDPNLEIEVGVDRCSGLWSVDEEETEYINKESSGTTKVKSKRIDAILEGWLTTPNKNVDLMKIDTEGSEMAVLQSTLPYFKEQRIGIVILEIAPARSVHISSIELIDEVVNTLYDSGYAMRAEGNDLDMTREDCLDLFHNEERPNRSLPINFYIHIAGQELTE</sequence>
<dbReference type="SUPFAM" id="SSF53335">
    <property type="entry name" value="S-adenosyl-L-methionine-dependent methyltransferases"/>
    <property type="match status" value="1"/>
</dbReference>
<feature type="region of interest" description="Disordered" evidence="1">
    <location>
        <begin position="40"/>
        <end position="71"/>
    </location>
</feature>
<accession>A0ABQ6MY75</accession>
<feature type="compositionally biased region" description="Low complexity" evidence="1">
    <location>
        <begin position="40"/>
        <end position="50"/>
    </location>
</feature>